<dbReference type="InterPro" id="IPR045234">
    <property type="entry name" value="Unkempt-like"/>
</dbReference>
<reference evidence="6 7" key="1">
    <citation type="journal article" date="2014" name="Nat. Genet.">
        <title>Genome sequence of the hot pepper provides insights into the evolution of pungency in Capsicum species.</title>
        <authorList>
            <person name="Kim S."/>
            <person name="Park M."/>
            <person name="Yeom S.I."/>
            <person name="Kim Y.M."/>
            <person name="Lee J.M."/>
            <person name="Lee H.A."/>
            <person name="Seo E."/>
            <person name="Choi J."/>
            <person name="Cheong K."/>
            <person name="Kim K.T."/>
            <person name="Jung K."/>
            <person name="Lee G.W."/>
            <person name="Oh S.K."/>
            <person name="Bae C."/>
            <person name="Kim S.B."/>
            <person name="Lee H.Y."/>
            <person name="Kim S.Y."/>
            <person name="Kim M.S."/>
            <person name="Kang B.C."/>
            <person name="Jo Y.D."/>
            <person name="Yang H.B."/>
            <person name="Jeong H.J."/>
            <person name="Kang W.H."/>
            <person name="Kwon J.K."/>
            <person name="Shin C."/>
            <person name="Lim J.Y."/>
            <person name="Park J.H."/>
            <person name="Huh J.H."/>
            <person name="Kim J.S."/>
            <person name="Kim B.D."/>
            <person name="Cohen O."/>
            <person name="Paran I."/>
            <person name="Suh M.C."/>
            <person name="Lee S.B."/>
            <person name="Kim Y.K."/>
            <person name="Shin Y."/>
            <person name="Noh S.J."/>
            <person name="Park J."/>
            <person name="Seo Y.S."/>
            <person name="Kwon S.Y."/>
            <person name="Kim H.A."/>
            <person name="Park J.M."/>
            <person name="Kim H.J."/>
            <person name="Choi S.B."/>
            <person name="Bosland P.W."/>
            <person name="Reeves G."/>
            <person name="Jo S.H."/>
            <person name="Lee B.W."/>
            <person name="Cho H.T."/>
            <person name="Choi H.S."/>
            <person name="Lee M.S."/>
            <person name="Yu Y."/>
            <person name="Do Choi Y."/>
            <person name="Park B.S."/>
            <person name="van Deynze A."/>
            <person name="Ashrafi H."/>
            <person name="Hill T."/>
            <person name="Kim W.T."/>
            <person name="Pai H.S."/>
            <person name="Ahn H.K."/>
            <person name="Yeam I."/>
            <person name="Giovannoni J.J."/>
            <person name="Rose J.K."/>
            <person name="Sorensen I."/>
            <person name="Lee S.J."/>
            <person name="Kim R.W."/>
            <person name="Choi I.Y."/>
            <person name="Choi B.S."/>
            <person name="Lim J.S."/>
            <person name="Lee Y.H."/>
            <person name="Choi D."/>
        </authorList>
    </citation>
    <scope>NUCLEOTIDE SEQUENCE [LARGE SCALE GENOMIC DNA]</scope>
    <source>
        <strain evidence="7">cv. CM334</strain>
    </source>
</reference>
<dbReference type="SMART" id="SM00356">
    <property type="entry name" value="ZnF_C3H1"/>
    <property type="match status" value="1"/>
</dbReference>
<dbReference type="SUPFAM" id="SSF48403">
    <property type="entry name" value="Ankyrin repeat"/>
    <property type="match status" value="1"/>
</dbReference>
<dbReference type="PANTHER" id="PTHR14493">
    <property type="entry name" value="UNKEMPT FAMILY MEMBER"/>
    <property type="match status" value="1"/>
</dbReference>
<dbReference type="EMBL" id="AYRZ02000003">
    <property type="protein sequence ID" value="PHT88854.1"/>
    <property type="molecule type" value="Genomic_DNA"/>
</dbReference>
<protein>
    <recommendedName>
        <fullName evidence="5">C3H1-type domain-containing protein</fullName>
    </recommendedName>
</protein>
<reference evidence="6 7" key="2">
    <citation type="journal article" date="2017" name="Genome Biol.">
        <title>New reference genome sequences of hot pepper reveal the massive evolution of plant disease-resistance genes by retroduplication.</title>
        <authorList>
            <person name="Kim S."/>
            <person name="Park J."/>
            <person name="Yeom S.I."/>
            <person name="Kim Y.M."/>
            <person name="Seo E."/>
            <person name="Kim K.T."/>
            <person name="Kim M.S."/>
            <person name="Lee J.M."/>
            <person name="Cheong K."/>
            <person name="Shin H.S."/>
            <person name="Kim S.B."/>
            <person name="Han K."/>
            <person name="Lee J."/>
            <person name="Park M."/>
            <person name="Lee H.A."/>
            <person name="Lee H.Y."/>
            <person name="Lee Y."/>
            <person name="Oh S."/>
            <person name="Lee J.H."/>
            <person name="Choi E."/>
            <person name="Choi E."/>
            <person name="Lee S.E."/>
            <person name="Jeon J."/>
            <person name="Kim H."/>
            <person name="Choi G."/>
            <person name="Song H."/>
            <person name="Lee J."/>
            <person name="Lee S.C."/>
            <person name="Kwon J.K."/>
            <person name="Lee H.Y."/>
            <person name="Koo N."/>
            <person name="Hong Y."/>
            <person name="Kim R.W."/>
            <person name="Kang W.H."/>
            <person name="Huh J.H."/>
            <person name="Kang B.C."/>
            <person name="Yang T.J."/>
            <person name="Lee Y.H."/>
            <person name="Bennetzen J.L."/>
            <person name="Choi D."/>
        </authorList>
    </citation>
    <scope>NUCLEOTIDE SEQUENCE [LARGE SCALE GENOMIC DNA]</scope>
    <source>
        <strain evidence="7">cv. CM334</strain>
    </source>
</reference>
<evidence type="ECO:0000256" key="3">
    <source>
        <dbReference type="ARBA" id="ARBA00022833"/>
    </source>
</evidence>
<dbReference type="PANTHER" id="PTHR14493:SF147">
    <property type="entry name" value="ZINC FINGER CCCH DOMAIN-CONTAINING PROTEIN 23"/>
    <property type="match status" value="1"/>
</dbReference>
<dbReference type="Gene3D" id="3.30.1370.210">
    <property type="match status" value="1"/>
</dbReference>
<proteinExistence type="predicted"/>
<dbReference type="InterPro" id="IPR036770">
    <property type="entry name" value="Ankyrin_rpt-contain_sf"/>
</dbReference>
<keyword evidence="7" id="KW-1185">Reference proteome</keyword>
<evidence type="ECO:0000256" key="2">
    <source>
        <dbReference type="ARBA" id="ARBA00022771"/>
    </source>
</evidence>
<keyword evidence="2 4" id="KW-0863">Zinc-finger</keyword>
<keyword evidence="3 4" id="KW-0862">Zinc</keyword>
<sequence>MGEELPKSWKKVLFIPNAGPRVPAIVARDVRSHPLVVCTTCRDRDTSMRSHHFVCQGYRDRGPWLAIAAASIDIFQMSMTKNEEKNTKTLLEAAKNYNVKPFLSALNSCWNIDLSYEREGVRSTPFMVVCMYGSINVIILLLDTNKVFVDFRSSNGKTSLVFARENNIPDDLINRILLTGRHWIIYNFKITACPYHLRLESRLSCPYVHKNEAARRNPASVHYSPTLCKNFTMGYCREALNCRLAHGRTEINYHPNVFRTQRCFRGERCNQIDTCRHAHYGEEELLRYRAAAVPAKSPQPQENAWFPMQRPAQTQDNTAFLARGPPQQEPQLQGNDTVPTGVPMQLPQPPENAGVPPLQEAQLQDHDAVPLEYPKGALEFPFNLYRKLYPWPFRHFARMIWKQCSSSGTSAMSSSMRNGGNQLMITGVIHKPFFTLVFLLSTFFSDGNLEGSLERDDCLDTFSAC</sequence>
<gene>
    <name evidence="6" type="ORF">T459_10960</name>
</gene>
<feature type="domain" description="C3H1-type" evidence="5">
    <location>
        <begin position="223"/>
        <end position="249"/>
    </location>
</feature>
<dbReference type="PROSITE" id="PS50103">
    <property type="entry name" value="ZF_C3H1"/>
    <property type="match status" value="1"/>
</dbReference>
<dbReference type="AlphaFoldDB" id="A0A2G3A3P7"/>
<accession>A0A2G3A3P7</accession>
<evidence type="ECO:0000313" key="7">
    <source>
        <dbReference type="Proteomes" id="UP000222542"/>
    </source>
</evidence>
<keyword evidence="1 4" id="KW-0479">Metal-binding</keyword>
<dbReference type="Gramene" id="PHT88854">
    <property type="protein sequence ID" value="PHT88854"/>
    <property type="gene ID" value="T459_10960"/>
</dbReference>
<dbReference type="Gene3D" id="1.25.40.20">
    <property type="entry name" value="Ankyrin repeat-containing domain"/>
    <property type="match status" value="1"/>
</dbReference>
<evidence type="ECO:0000259" key="5">
    <source>
        <dbReference type="PROSITE" id="PS50103"/>
    </source>
</evidence>
<evidence type="ECO:0000313" key="6">
    <source>
        <dbReference type="EMBL" id="PHT88854.1"/>
    </source>
</evidence>
<dbReference type="InterPro" id="IPR000571">
    <property type="entry name" value="Znf_CCCH"/>
</dbReference>
<evidence type="ECO:0000256" key="4">
    <source>
        <dbReference type="PROSITE-ProRule" id="PRU00723"/>
    </source>
</evidence>
<comment type="caution">
    <text evidence="6">The sequence shown here is derived from an EMBL/GenBank/DDBJ whole genome shotgun (WGS) entry which is preliminary data.</text>
</comment>
<dbReference type="GO" id="GO:0008270">
    <property type="term" value="F:zinc ion binding"/>
    <property type="evidence" value="ECO:0007669"/>
    <property type="project" value="UniProtKB-KW"/>
</dbReference>
<dbReference type="Proteomes" id="UP000222542">
    <property type="component" value="Unassembled WGS sequence"/>
</dbReference>
<name>A0A2G3A3P7_CAPAN</name>
<feature type="zinc finger region" description="C3H1-type" evidence="4">
    <location>
        <begin position="223"/>
        <end position="249"/>
    </location>
</feature>
<organism evidence="6 7">
    <name type="scientific">Capsicum annuum</name>
    <name type="common">Capsicum pepper</name>
    <dbReference type="NCBI Taxonomy" id="4072"/>
    <lineage>
        <taxon>Eukaryota</taxon>
        <taxon>Viridiplantae</taxon>
        <taxon>Streptophyta</taxon>
        <taxon>Embryophyta</taxon>
        <taxon>Tracheophyta</taxon>
        <taxon>Spermatophyta</taxon>
        <taxon>Magnoliopsida</taxon>
        <taxon>eudicotyledons</taxon>
        <taxon>Gunneridae</taxon>
        <taxon>Pentapetalae</taxon>
        <taxon>asterids</taxon>
        <taxon>lamiids</taxon>
        <taxon>Solanales</taxon>
        <taxon>Solanaceae</taxon>
        <taxon>Solanoideae</taxon>
        <taxon>Capsiceae</taxon>
        <taxon>Capsicum</taxon>
    </lineage>
</organism>
<evidence type="ECO:0000256" key="1">
    <source>
        <dbReference type="ARBA" id="ARBA00022723"/>
    </source>
</evidence>